<organism evidence="11 12">
    <name type="scientific">Caldanaerobacter subterraneus subsp. pacificus DSM 12653</name>
    <dbReference type="NCBI Taxonomy" id="391606"/>
    <lineage>
        <taxon>Bacteria</taxon>
        <taxon>Bacillati</taxon>
        <taxon>Bacillota</taxon>
        <taxon>Clostridia</taxon>
        <taxon>Thermoanaerobacterales</taxon>
        <taxon>Thermoanaerobacteraceae</taxon>
        <taxon>Caldanaerobacter</taxon>
    </lineage>
</organism>
<keyword evidence="4" id="KW-0762">Sugar transport</keyword>
<gene>
    <name evidence="11" type="ORF">CDSM653_00162</name>
</gene>
<dbReference type="PROSITE" id="PS50893">
    <property type="entry name" value="ABC_TRANSPORTER_2"/>
    <property type="match status" value="2"/>
</dbReference>
<dbReference type="Gene3D" id="3.40.50.300">
    <property type="entry name" value="P-loop containing nucleotide triphosphate hydrolases"/>
    <property type="match status" value="2"/>
</dbReference>
<comment type="subcellular location">
    <subcellularLocation>
        <location evidence="1">Cell membrane</location>
        <topology evidence="1">Peripheral membrane protein</topology>
    </subcellularLocation>
</comment>
<dbReference type="InterPro" id="IPR027417">
    <property type="entry name" value="P-loop_NTPase"/>
</dbReference>
<protein>
    <submittedName>
        <fullName evidence="11">ABC-type sugar (Aldose) transport system, ATPase component</fullName>
    </submittedName>
</protein>
<dbReference type="PROSITE" id="PS00211">
    <property type="entry name" value="ABC_TRANSPORTER_1"/>
    <property type="match status" value="1"/>
</dbReference>
<dbReference type="GO" id="GO:0005886">
    <property type="term" value="C:plasma membrane"/>
    <property type="evidence" value="ECO:0007669"/>
    <property type="project" value="UniProtKB-SubCell"/>
</dbReference>
<dbReference type="InterPro" id="IPR003439">
    <property type="entry name" value="ABC_transporter-like_ATP-bd"/>
</dbReference>
<dbReference type="GO" id="GO:0005524">
    <property type="term" value="F:ATP binding"/>
    <property type="evidence" value="ECO:0007669"/>
    <property type="project" value="UniProtKB-KW"/>
</dbReference>
<evidence type="ECO:0000259" key="10">
    <source>
        <dbReference type="PROSITE" id="PS50893"/>
    </source>
</evidence>
<dbReference type="SMART" id="SM00382">
    <property type="entry name" value="AAA"/>
    <property type="match status" value="2"/>
</dbReference>
<dbReference type="Proteomes" id="UP000010146">
    <property type="component" value="Unassembled WGS sequence"/>
</dbReference>
<dbReference type="GO" id="GO:0016887">
    <property type="term" value="F:ATP hydrolysis activity"/>
    <property type="evidence" value="ECO:0007669"/>
    <property type="project" value="InterPro"/>
</dbReference>
<keyword evidence="2" id="KW-0813">Transport</keyword>
<accession>B7R619</accession>
<dbReference type="FunFam" id="3.40.50.300:FF:000127">
    <property type="entry name" value="Ribose import ATP-binding protein RbsA"/>
    <property type="match status" value="1"/>
</dbReference>
<dbReference type="PANTHER" id="PTHR43790">
    <property type="entry name" value="CARBOHYDRATE TRANSPORT ATP-BINDING PROTEIN MG119-RELATED"/>
    <property type="match status" value="1"/>
</dbReference>
<evidence type="ECO:0000256" key="9">
    <source>
        <dbReference type="ARBA" id="ARBA00023136"/>
    </source>
</evidence>
<keyword evidence="9" id="KW-0472">Membrane</keyword>
<feature type="domain" description="ABC transporter" evidence="10">
    <location>
        <begin position="255"/>
        <end position="498"/>
    </location>
</feature>
<proteinExistence type="predicted"/>
<evidence type="ECO:0000256" key="4">
    <source>
        <dbReference type="ARBA" id="ARBA00022597"/>
    </source>
</evidence>
<reference evidence="12" key="3">
    <citation type="submission" date="2015-02" db="EMBL/GenBank/DDBJ databases">
        <title>Genome analysis of three genomes within the thermophilic hydrogenogenic bacterial species Caldanaerobacter subterraneus.</title>
        <authorList>
            <person name="Sant'Anna F.H."/>
            <person name="Lebedinsky A."/>
            <person name="Sokolova T."/>
            <person name="Robb F.T."/>
            <person name="Gonzalez J.M."/>
        </authorList>
    </citation>
    <scope>NUCLEOTIDE SEQUENCE [LARGE SCALE GENOMIC DNA]</scope>
    <source>
        <strain evidence="12">DSM 12653</strain>
    </source>
</reference>
<evidence type="ECO:0000256" key="8">
    <source>
        <dbReference type="ARBA" id="ARBA00022967"/>
    </source>
</evidence>
<dbReference type="InterPro" id="IPR003593">
    <property type="entry name" value="AAA+_ATPase"/>
</dbReference>
<reference evidence="11 12" key="1">
    <citation type="submission" date="2008-07" db="EMBL/GenBank/DDBJ databases">
        <authorList>
            <person name="Gonzalez J."/>
            <person name="Sokolova T."/>
            <person name="Ferriera S."/>
            <person name="Johnson J."/>
            <person name="Kravitz S."/>
            <person name="Beeson K."/>
            <person name="Sutton G."/>
            <person name="Rogers Y.-H."/>
            <person name="Friedman R."/>
            <person name="Frazier M."/>
            <person name="Venter J.C."/>
        </authorList>
    </citation>
    <scope>NUCLEOTIDE SEQUENCE [LARGE SCALE GENOMIC DNA]</scope>
    <source>
        <strain evidence="11 12">DSM 12653</strain>
    </source>
</reference>
<name>B7R619_9THEO</name>
<dbReference type="InterPro" id="IPR017871">
    <property type="entry name" value="ABC_transporter-like_CS"/>
</dbReference>
<evidence type="ECO:0000313" key="12">
    <source>
        <dbReference type="Proteomes" id="UP000010146"/>
    </source>
</evidence>
<evidence type="ECO:0000313" key="11">
    <source>
        <dbReference type="EMBL" id="KKC30738.1"/>
    </source>
</evidence>
<dbReference type="AlphaFoldDB" id="B7R619"/>
<evidence type="ECO:0000256" key="1">
    <source>
        <dbReference type="ARBA" id="ARBA00004202"/>
    </source>
</evidence>
<evidence type="ECO:0000256" key="6">
    <source>
        <dbReference type="ARBA" id="ARBA00022741"/>
    </source>
</evidence>
<comment type="caution">
    <text evidence="11">The sequence shown here is derived from an EMBL/GenBank/DDBJ whole genome shotgun (WGS) entry which is preliminary data.</text>
</comment>
<dbReference type="Pfam" id="PF00005">
    <property type="entry name" value="ABC_tran"/>
    <property type="match status" value="2"/>
</dbReference>
<keyword evidence="5" id="KW-0677">Repeat</keyword>
<evidence type="ECO:0000256" key="3">
    <source>
        <dbReference type="ARBA" id="ARBA00022475"/>
    </source>
</evidence>
<evidence type="ECO:0000256" key="5">
    <source>
        <dbReference type="ARBA" id="ARBA00022737"/>
    </source>
</evidence>
<keyword evidence="8" id="KW-1278">Translocase</keyword>
<keyword evidence="7" id="KW-0067">ATP-binding</keyword>
<keyword evidence="6" id="KW-0547">Nucleotide-binding</keyword>
<feature type="domain" description="ABC transporter" evidence="10">
    <location>
        <begin position="6"/>
        <end position="242"/>
    </location>
</feature>
<dbReference type="CDD" id="cd03216">
    <property type="entry name" value="ABC_Carb_Monos_I"/>
    <property type="match status" value="1"/>
</dbReference>
<dbReference type="InterPro" id="IPR050107">
    <property type="entry name" value="ABC_carbohydrate_import_ATPase"/>
</dbReference>
<reference evidence="11 12" key="2">
    <citation type="journal article" date="2015" name="BMC Genomics">
        <title>Analysis of three genomes within the thermophilic bacterial species Caldanaerobacter subterraneus with a focus on carbon monoxide dehydrogenase evolution and hydrolase diversity.</title>
        <authorList>
            <person name="Sant'Anna F.H."/>
            <person name="Lebedinsky A.V."/>
            <person name="Sokolova T.G."/>
            <person name="Robb F.T."/>
            <person name="Gonzalez J.M."/>
        </authorList>
    </citation>
    <scope>NUCLEOTIDE SEQUENCE [LARGE SCALE GENOMIC DNA]</scope>
    <source>
        <strain evidence="11 12">DSM 12653</strain>
    </source>
</reference>
<evidence type="ECO:0000256" key="7">
    <source>
        <dbReference type="ARBA" id="ARBA00022840"/>
    </source>
</evidence>
<evidence type="ECO:0000256" key="2">
    <source>
        <dbReference type="ARBA" id="ARBA00022448"/>
    </source>
</evidence>
<dbReference type="SUPFAM" id="SSF52540">
    <property type="entry name" value="P-loop containing nucleoside triphosphate hydrolases"/>
    <property type="match status" value="2"/>
</dbReference>
<sequence length="498" mass="55329">MGEPVIELRQITKNFGGVKALRGVDLTLYRGEVCCLIGENGSGKSTLIKIISGIHEPDSGEIIIDGFNYKRLYPLDSLKKGIEVIYQDFSLFPNLTVAENLAINELLLSNNLLVKWKDVFEIANKALDNINIYIDPKRLANDLSVAERQLVAIARAVLRNTRLIIMDEPTTALTQKEIDRLMKVISTLKNKGTSILFVSHKLDEVLQIADRIVILRNGEKVFDGKAESIDRATIVRYMIGRELSHQLSLHKEEKKDVQVVLKVEHLTRKGNFYDISFELKRGEILGITGLLGSGRTALALSLFGALPPDSGTIYVEGKQVTLNSIQDAIKHGIGYLPEDRVGEGLFISQSIGKNIVVRVINYMVKKIGLIDQFRVNDTIQTWLKQLKIVTPSANLPVSSLSGGNQQRVVLAKWLASNPKILILNGPTVGVDVGSKMEIHKLIRDLAAQGMAFIVISDDIPELLEISHRILLMKKGRIVGEFLREMLTESKLNAMLTAI</sequence>
<dbReference type="RefSeq" id="WP_009609617.1">
    <property type="nucleotide sequence ID" value="NZ_ABXP02000026.1"/>
</dbReference>
<dbReference type="EMBL" id="ABXP02000026">
    <property type="protein sequence ID" value="KKC30738.1"/>
    <property type="molecule type" value="Genomic_DNA"/>
</dbReference>
<dbReference type="PANTHER" id="PTHR43790:SF1">
    <property type="entry name" value="XYLOSE IMPORT ATP-BINDING PROTEIN XYLG"/>
    <property type="match status" value="1"/>
</dbReference>
<keyword evidence="3" id="KW-1003">Cell membrane</keyword>
<dbReference type="CDD" id="cd03215">
    <property type="entry name" value="ABC_Carb_Monos_II"/>
    <property type="match status" value="1"/>
</dbReference>